<comment type="caution">
    <text evidence="1">The sequence shown here is derived from an EMBL/GenBank/DDBJ whole genome shotgun (WGS) entry which is preliminary data.</text>
</comment>
<keyword evidence="2" id="KW-1185">Reference proteome</keyword>
<dbReference type="AlphaFoldDB" id="A0A7J7LL56"/>
<evidence type="ECO:0000313" key="2">
    <source>
        <dbReference type="Proteomes" id="UP000541444"/>
    </source>
</evidence>
<dbReference type="EMBL" id="JACGCM010002207">
    <property type="protein sequence ID" value="KAF6143386.1"/>
    <property type="molecule type" value="Genomic_DNA"/>
</dbReference>
<protein>
    <submittedName>
        <fullName evidence="1">Uncharacterized protein</fullName>
    </submittedName>
</protein>
<sequence>MDNDTLEHLPNEVNVEDEINVEAHVEVTTFKCNNEGVNQAQTYLEEKVKYKELMEDALLPLYPSYREEHTSSCCCW</sequence>
<name>A0A7J7LL56_9MAGN</name>
<dbReference type="Proteomes" id="UP000541444">
    <property type="component" value="Unassembled WGS sequence"/>
</dbReference>
<evidence type="ECO:0000313" key="1">
    <source>
        <dbReference type="EMBL" id="KAF6143386.1"/>
    </source>
</evidence>
<proteinExistence type="predicted"/>
<accession>A0A7J7LL56</accession>
<reference evidence="1 2" key="1">
    <citation type="journal article" date="2020" name="IScience">
        <title>Genome Sequencing of the Endangered Kingdonia uniflora (Circaeasteraceae, Ranunculales) Reveals Potential Mechanisms of Evolutionary Specialization.</title>
        <authorList>
            <person name="Sun Y."/>
            <person name="Deng T."/>
            <person name="Zhang A."/>
            <person name="Moore M.J."/>
            <person name="Landis J.B."/>
            <person name="Lin N."/>
            <person name="Zhang H."/>
            <person name="Zhang X."/>
            <person name="Huang J."/>
            <person name="Zhang X."/>
            <person name="Sun H."/>
            <person name="Wang H."/>
        </authorList>
    </citation>
    <scope>NUCLEOTIDE SEQUENCE [LARGE SCALE GENOMIC DNA]</scope>
    <source>
        <strain evidence="1">TB1705</strain>
        <tissue evidence="1">Leaf</tissue>
    </source>
</reference>
<organism evidence="1 2">
    <name type="scientific">Kingdonia uniflora</name>
    <dbReference type="NCBI Taxonomy" id="39325"/>
    <lineage>
        <taxon>Eukaryota</taxon>
        <taxon>Viridiplantae</taxon>
        <taxon>Streptophyta</taxon>
        <taxon>Embryophyta</taxon>
        <taxon>Tracheophyta</taxon>
        <taxon>Spermatophyta</taxon>
        <taxon>Magnoliopsida</taxon>
        <taxon>Ranunculales</taxon>
        <taxon>Circaeasteraceae</taxon>
        <taxon>Kingdonia</taxon>
    </lineage>
</organism>
<gene>
    <name evidence="1" type="ORF">GIB67_001330</name>
</gene>